<evidence type="ECO:0000313" key="1">
    <source>
        <dbReference type="EMBL" id="KLD96047.1"/>
    </source>
</evidence>
<evidence type="ECO:0008006" key="3">
    <source>
        <dbReference type="Google" id="ProtNLM"/>
    </source>
</evidence>
<dbReference type="Pfam" id="PF12118">
    <property type="entry name" value="SprA-related"/>
    <property type="match status" value="1"/>
</dbReference>
<accession>A0A0G9JVQ2</accession>
<comment type="caution">
    <text evidence="1">The sequence shown here is derived from an EMBL/GenBank/DDBJ whole genome shotgun (WGS) entry which is preliminary data.</text>
</comment>
<dbReference type="EMBL" id="JAIQ01000174">
    <property type="protein sequence ID" value="KLD96047.1"/>
    <property type="molecule type" value="Genomic_DNA"/>
</dbReference>
<dbReference type="RefSeq" id="WP_020847482.1">
    <property type="nucleotide sequence ID" value="NZ_JAIQ01000174.1"/>
</dbReference>
<evidence type="ECO:0000313" key="2">
    <source>
        <dbReference type="Proteomes" id="UP000035514"/>
    </source>
</evidence>
<reference evidence="1 2" key="1">
    <citation type="submission" date="2014-01" db="EMBL/GenBank/DDBJ databases">
        <title>Development of a Comparative Genomic Fingerprinting Assay for High Resolution Genotyping of Arcobacter butzleri.</title>
        <authorList>
            <person name="Webb A.L."/>
            <person name="Inglis G.D."/>
            <person name="Kruczkiewicz P."/>
            <person name="Selinger L.B."/>
            <person name="Taboada E.N."/>
        </authorList>
    </citation>
    <scope>NUCLEOTIDE SEQUENCE [LARGE SCALE GENOMIC DNA]</scope>
    <source>
        <strain evidence="1 2">L348</strain>
    </source>
</reference>
<protein>
    <recommendedName>
        <fullName evidence="3">SprA family protein</fullName>
    </recommendedName>
</protein>
<dbReference type="PATRIC" id="fig|1447256.3.peg.2511"/>
<name>A0A0G9JVQ2_9BACT</name>
<organism evidence="1 2">
    <name type="scientific">Aliarcobacter butzleri L348</name>
    <dbReference type="NCBI Taxonomy" id="1447256"/>
    <lineage>
        <taxon>Bacteria</taxon>
        <taxon>Pseudomonadati</taxon>
        <taxon>Campylobacterota</taxon>
        <taxon>Epsilonproteobacteria</taxon>
        <taxon>Campylobacterales</taxon>
        <taxon>Arcobacteraceae</taxon>
        <taxon>Aliarcobacter</taxon>
    </lineage>
</organism>
<gene>
    <name evidence="1" type="ORF">AA20_12805</name>
</gene>
<dbReference type="AlphaFoldDB" id="A0A0G9JVQ2"/>
<sequence>MEISNNVSNISSIYQELALKKSELSNLDKKELQKSSFEKNDEVVLGENYDENDYQRVLNKFKNKDSEVKTHEQTHASGATTTSAINYNYQVGPDGKLYAIGGSVRFDTSIPKDPQSAKVKMDQLQSASSSVSSLSGADASIAQTASLNKMLLESIKEGFSYDNQQ</sequence>
<dbReference type="InterPro" id="IPR021973">
    <property type="entry name" value="SprA-related"/>
</dbReference>
<dbReference type="Proteomes" id="UP000035514">
    <property type="component" value="Unassembled WGS sequence"/>
</dbReference>
<proteinExistence type="predicted"/>